<dbReference type="SUPFAM" id="SSF57850">
    <property type="entry name" value="RING/U-box"/>
    <property type="match status" value="1"/>
</dbReference>
<sequence>MGAVFNLLEQHRLQEYYNKFVQLGVKDERDFLDGVTDEDLNNLGLSQVERNRFSTMRNTIRRLRAPAQPAATSVKKSMESFCLQYTYAKCPEPKYIRDMDAAQNTVEDLMLRIRHSESVDSSKGVCLYTVDGMPLTDDPFFNTWSLKDRHIKNGDVIYAIFTPKENLNTAPQLPNHEVTETYGGDTVRCHIMLKGDFEVMVDLENDTIATLKNKLSDESGIPAHVLHYRGERGSGNTLESCGISDGSTVNFSLSTFSEEVLNQEDFFTDDVVPSVQQTPKGISVFLSSLYIIKNKGTGVGRKNLIAYIRKLTGCNPLAHSLYQLLFRNESVSRNQKIALVEGLYMLFRELLPQLGTNRGDKIIEDIDVFEYSTYCWAHLLSEAKKETTEHENYTTFSLMSEEGRRFCDPVTVPGAPGVLERAAVLQKIQDGERIPNCTEEVLQETSIKRATDIEKILLSVHPSIVVYDLWSSHGAVTCQNFHINTEKSFGDMAEEMKAFPQLSATPPLLLKGLGYDQLHLVFLSKDNLGVYLTKNKANPASVEVHDFLAGKVKTIDVDALAAITGDHRDDHSFVTTRTPKEAIMVLIDTSSSMAENCYGSVEIQKIHAVKEFFDNFATRTMAYDFHHVIGLAKFDSTVEILHTFTEILEKFKEHVHTLKASGRTKLYDALQLGMLELDKVKTKFPDCNLRILCLTDGHDVGSSNMPDVVTANLIKSNIIVDSILLGNVGPRNTLQLQPWAPDTLCILRGISNATGGCCFKPETSKDGLKLFEIETVLSLEMRKPKKKADPSTITISSLRAINAAHGYDKSPEVVLPSEMNSKVTVTESALKKKIRDTRVGQMMEKDKRILEELRSLHCNPHPYFSIFPSESDFTFWKIVMEGPSDTPYEKGVFELFCQFGPDYPVKPPLVRFVTPVYHCNINNVGRICHNIFDRNYNAQITMRDILNAVYGLLIIPEPEDPLDSILAEEFMSSREKYEQEAKKHTEETAAMSRDVMEKKLVDPGKQLVPPHLICPLTNKLFVDPVETIYGTVYERKAIEQHLKEHKHDPKGGPAVPLTNADLKLASEMKKMATDYRSKQLR</sequence>
<evidence type="ECO:0000256" key="1">
    <source>
        <dbReference type="SAM" id="Coils"/>
    </source>
</evidence>
<dbReference type="InterPro" id="IPR036465">
    <property type="entry name" value="vWFA_dom_sf"/>
</dbReference>
<dbReference type="SUPFAM" id="SSF54495">
    <property type="entry name" value="UBC-like"/>
    <property type="match status" value="1"/>
</dbReference>
<feature type="coiled-coil region" evidence="1">
    <location>
        <begin position="967"/>
        <end position="994"/>
    </location>
</feature>
<dbReference type="Pfam" id="PF04564">
    <property type="entry name" value="U-box"/>
    <property type="match status" value="1"/>
</dbReference>
<dbReference type="InterPro" id="IPR003613">
    <property type="entry name" value="Ubox_domain"/>
</dbReference>
<dbReference type="Gene3D" id="3.10.110.10">
    <property type="entry name" value="Ubiquitin Conjugating Enzyme"/>
    <property type="match status" value="1"/>
</dbReference>
<dbReference type="PANTHER" id="PTHR24068">
    <property type="entry name" value="UBIQUITIN-CONJUGATING ENZYME E2"/>
    <property type="match status" value="1"/>
</dbReference>
<name>A0A671TPH1_SPAAU</name>
<dbReference type="Pfam" id="PF00240">
    <property type="entry name" value="ubiquitin"/>
    <property type="match status" value="1"/>
</dbReference>
<dbReference type="InterPro" id="IPR000608">
    <property type="entry name" value="UBC"/>
</dbReference>
<dbReference type="GeneTree" id="ENSGT00940000166520"/>
<dbReference type="GeneID" id="115589785"/>
<dbReference type="InterPro" id="IPR002035">
    <property type="entry name" value="VWF_A"/>
</dbReference>
<dbReference type="PROSITE" id="PS51698">
    <property type="entry name" value="U_BOX"/>
    <property type="match status" value="1"/>
</dbReference>
<organism evidence="5 6">
    <name type="scientific">Sparus aurata</name>
    <name type="common">Gilthead sea bream</name>
    <dbReference type="NCBI Taxonomy" id="8175"/>
    <lineage>
        <taxon>Eukaryota</taxon>
        <taxon>Metazoa</taxon>
        <taxon>Chordata</taxon>
        <taxon>Craniata</taxon>
        <taxon>Vertebrata</taxon>
        <taxon>Euteleostomi</taxon>
        <taxon>Actinopterygii</taxon>
        <taxon>Neopterygii</taxon>
        <taxon>Teleostei</taxon>
        <taxon>Neoteleostei</taxon>
        <taxon>Acanthomorphata</taxon>
        <taxon>Eupercaria</taxon>
        <taxon>Spariformes</taxon>
        <taxon>Sparidae</taxon>
        <taxon>Sparus</taxon>
    </lineage>
</organism>
<dbReference type="GO" id="GO:0004842">
    <property type="term" value="F:ubiquitin-protein transferase activity"/>
    <property type="evidence" value="ECO:0007669"/>
    <property type="project" value="InterPro"/>
</dbReference>
<dbReference type="SMART" id="SM00212">
    <property type="entry name" value="UBCc"/>
    <property type="match status" value="1"/>
</dbReference>
<feature type="domain" description="VWFA" evidence="3">
    <location>
        <begin position="582"/>
        <end position="727"/>
    </location>
</feature>
<evidence type="ECO:0000259" key="2">
    <source>
        <dbReference type="PROSITE" id="PS50127"/>
    </source>
</evidence>
<protein>
    <submittedName>
        <fullName evidence="5">Uncharacterized LOC115589785</fullName>
    </submittedName>
</protein>
<gene>
    <name evidence="5" type="primary">LOC115589785</name>
</gene>
<accession>A0A671TPH1</accession>
<dbReference type="PROSITE" id="PS50127">
    <property type="entry name" value="UBC_2"/>
    <property type="match status" value="1"/>
</dbReference>
<feature type="domain" description="UBC core" evidence="2">
    <location>
        <begin position="844"/>
        <end position="990"/>
    </location>
</feature>
<reference evidence="5" key="3">
    <citation type="submission" date="2025-09" db="UniProtKB">
        <authorList>
            <consortium name="Ensembl"/>
        </authorList>
    </citation>
    <scope>IDENTIFICATION</scope>
</reference>
<dbReference type="Gene3D" id="3.40.50.410">
    <property type="entry name" value="von Willebrand factor, type A domain"/>
    <property type="match status" value="1"/>
</dbReference>
<evidence type="ECO:0000259" key="4">
    <source>
        <dbReference type="PROSITE" id="PS51698"/>
    </source>
</evidence>
<dbReference type="InterPro" id="IPR013083">
    <property type="entry name" value="Znf_RING/FYVE/PHD"/>
</dbReference>
<dbReference type="CDD" id="cd23833">
    <property type="entry name" value="UBCc_ApmR795-like"/>
    <property type="match status" value="1"/>
</dbReference>
<dbReference type="SMART" id="SM00504">
    <property type="entry name" value="Ubox"/>
    <property type="match status" value="1"/>
</dbReference>
<dbReference type="Gene3D" id="3.10.20.90">
    <property type="entry name" value="Phosphatidylinositol 3-kinase Catalytic Subunit, Chain A, domain 1"/>
    <property type="match status" value="1"/>
</dbReference>
<dbReference type="InParanoid" id="A0A671TPH1"/>
<dbReference type="InterPro" id="IPR029071">
    <property type="entry name" value="Ubiquitin-like_domsf"/>
</dbReference>
<dbReference type="InterPro" id="IPR000626">
    <property type="entry name" value="Ubiquitin-like_dom"/>
</dbReference>
<dbReference type="Pfam" id="PF00179">
    <property type="entry name" value="UQ_con"/>
    <property type="match status" value="1"/>
</dbReference>
<keyword evidence="1" id="KW-0175">Coiled coil</keyword>
<reference evidence="5" key="1">
    <citation type="submission" date="2021-04" db="EMBL/GenBank/DDBJ databases">
        <authorList>
            <consortium name="Wellcome Sanger Institute Data Sharing"/>
        </authorList>
    </citation>
    <scope>NUCLEOTIDE SEQUENCE [LARGE SCALE GENOMIC DNA]</scope>
</reference>
<dbReference type="GO" id="GO:0016567">
    <property type="term" value="P:protein ubiquitination"/>
    <property type="evidence" value="ECO:0007669"/>
    <property type="project" value="InterPro"/>
</dbReference>
<dbReference type="SUPFAM" id="SSF53300">
    <property type="entry name" value="vWA-like"/>
    <property type="match status" value="1"/>
</dbReference>
<evidence type="ECO:0000313" key="5">
    <source>
        <dbReference type="Ensembl" id="ENSSAUP00010003291.1"/>
    </source>
</evidence>
<dbReference type="OrthoDB" id="10069349at2759"/>
<dbReference type="CDD" id="cd00198">
    <property type="entry name" value="vWFA"/>
    <property type="match status" value="1"/>
</dbReference>
<dbReference type="InterPro" id="IPR016135">
    <property type="entry name" value="UBQ-conjugating_enzyme/RWD"/>
</dbReference>
<keyword evidence="6" id="KW-1185">Reference proteome</keyword>
<evidence type="ECO:0000313" key="6">
    <source>
        <dbReference type="Proteomes" id="UP000472265"/>
    </source>
</evidence>
<dbReference type="CDD" id="cd17039">
    <property type="entry name" value="Ubl_ubiquitin_like"/>
    <property type="match status" value="1"/>
</dbReference>
<dbReference type="RefSeq" id="XP_030286797.1">
    <property type="nucleotide sequence ID" value="XM_030430937.1"/>
</dbReference>
<feature type="domain" description="U-box" evidence="4">
    <location>
        <begin position="1007"/>
        <end position="1081"/>
    </location>
</feature>
<dbReference type="AlphaFoldDB" id="A0A671TPH1"/>
<reference evidence="5" key="2">
    <citation type="submission" date="2025-08" db="UniProtKB">
        <authorList>
            <consortium name="Ensembl"/>
        </authorList>
    </citation>
    <scope>IDENTIFICATION</scope>
</reference>
<dbReference type="CDD" id="cd16453">
    <property type="entry name" value="RING-Ubox"/>
    <property type="match status" value="1"/>
</dbReference>
<dbReference type="Proteomes" id="UP000472265">
    <property type="component" value="Chromosome 10"/>
</dbReference>
<evidence type="ECO:0000259" key="3">
    <source>
        <dbReference type="PROSITE" id="PS50234"/>
    </source>
</evidence>
<dbReference type="Pfam" id="PF13519">
    <property type="entry name" value="VWA_2"/>
    <property type="match status" value="1"/>
</dbReference>
<dbReference type="Gene3D" id="3.30.40.10">
    <property type="entry name" value="Zinc/RING finger domain, C3HC4 (zinc finger)"/>
    <property type="match status" value="1"/>
</dbReference>
<dbReference type="PROSITE" id="PS50234">
    <property type="entry name" value="VWFA"/>
    <property type="match status" value="1"/>
</dbReference>
<dbReference type="Ensembl" id="ENSSAUT00010003569.1">
    <property type="protein sequence ID" value="ENSSAUP00010003291.1"/>
    <property type="gene ID" value="ENSSAUG00010001752.1"/>
</dbReference>
<dbReference type="SUPFAM" id="SSF54236">
    <property type="entry name" value="Ubiquitin-like"/>
    <property type="match status" value="1"/>
</dbReference>
<proteinExistence type="predicted"/>